<dbReference type="EMBL" id="QZKI01000108">
    <property type="protein sequence ID" value="RJP67110.1"/>
    <property type="molecule type" value="Genomic_DNA"/>
</dbReference>
<proteinExistence type="inferred from homology"/>
<accession>A0A419ETG9</accession>
<comment type="subunit">
    <text evidence="4 10">Homodimer.</text>
</comment>
<dbReference type="InterPro" id="IPR015424">
    <property type="entry name" value="PyrdxlP-dep_Trfase"/>
</dbReference>
<dbReference type="GO" id="GO:0009102">
    <property type="term" value="P:biotin biosynthetic process"/>
    <property type="evidence" value="ECO:0007669"/>
    <property type="project" value="UniProtKB-UniRule"/>
</dbReference>
<evidence type="ECO:0000313" key="13">
    <source>
        <dbReference type="Proteomes" id="UP000285961"/>
    </source>
</evidence>
<dbReference type="Gene3D" id="3.90.1150.10">
    <property type="entry name" value="Aspartate Aminotransferase, domain 1"/>
    <property type="match status" value="1"/>
</dbReference>
<reference evidence="12 13" key="1">
    <citation type="journal article" date="2017" name="ISME J.">
        <title>Energy and carbon metabolisms in a deep terrestrial subsurface fluid microbial community.</title>
        <authorList>
            <person name="Momper L."/>
            <person name="Jungbluth S.P."/>
            <person name="Lee M.D."/>
            <person name="Amend J.P."/>
        </authorList>
    </citation>
    <scope>NUCLEOTIDE SEQUENCE [LARGE SCALE GENOMIC DNA]</scope>
    <source>
        <strain evidence="12">SURF_17</strain>
    </source>
</reference>
<comment type="function">
    <text evidence="10">Catalyzes the decarboxylative condensation of pimeloyl-[acyl-carrier protein] and L-alanine to produce 8-amino-7-oxononanoate (AON), [acyl-carrier protein], and carbon dioxide.</text>
</comment>
<protein>
    <recommendedName>
        <fullName evidence="10">8-amino-7-ketopelargonate synthase</fullName>
        <ecNumber evidence="10">2.3.1.47</ecNumber>
    </recommendedName>
</protein>
<keyword evidence="7 9" id="KW-0663">Pyridoxal phosphate</keyword>
<evidence type="ECO:0000256" key="3">
    <source>
        <dbReference type="ARBA" id="ARBA00010008"/>
    </source>
</evidence>
<evidence type="ECO:0000256" key="9">
    <source>
        <dbReference type="PIRSR" id="PIRSR604723-51"/>
    </source>
</evidence>
<comment type="cofactor">
    <cofactor evidence="1 9 10">
        <name>pyridoxal 5'-phosphate</name>
        <dbReference type="ChEBI" id="CHEBI:597326"/>
    </cofactor>
</comment>
<dbReference type="GO" id="GO:0008710">
    <property type="term" value="F:8-amino-7-oxononanoate synthase activity"/>
    <property type="evidence" value="ECO:0007669"/>
    <property type="project" value="UniProtKB-UniRule"/>
</dbReference>
<dbReference type="InterPro" id="IPR015421">
    <property type="entry name" value="PyrdxlP-dep_Trfase_major"/>
</dbReference>
<dbReference type="AlphaFoldDB" id="A0A419ETG9"/>
<comment type="catalytic activity">
    <reaction evidence="8 10">
        <text>6-carboxyhexanoyl-[ACP] + L-alanine + H(+) = (8S)-8-amino-7-oxononanoate + holo-[ACP] + CO2</text>
        <dbReference type="Rhea" id="RHEA:42288"/>
        <dbReference type="Rhea" id="RHEA-COMP:9685"/>
        <dbReference type="Rhea" id="RHEA-COMP:9955"/>
        <dbReference type="ChEBI" id="CHEBI:15378"/>
        <dbReference type="ChEBI" id="CHEBI:16526"/>
        <dbReference type="ChEBI" id="CHEBI:57972"/>
        <dbReference type="ChEBI" id="CHEBI:64479"/>
        <dbReference type="ChEBI" id="CHEBI:78846"/>
        <dbReference type="ChEBI" id="CHEBI:149468"/>
        <dbReference type="EC" id="2.3.1.47"/>
    </reaction>
</comment>
<dbReference type="FunFam" id="3.40.640.10:FF:000006">
    <property type="entry name" value="5-aminolevulinate synthase, mitochondrial"/>
    <property type="match status" value="1"/>
</dbReference>
<dbReference type="PANTHER" id="PTHR13693:SF100">
    <property type="entry name" value="8-AMINO-7-OXONONANOATE SYNTHASE"/>
    <property type="match status" value="1"/>
</dbReference>
<dbReference type="InterPro" id="IPR004723">
    <property type="entry name" value="AONS_Archaea/Proteobacteria"/>
</dbReference>
<dbReference type="GO" id="GO:0030170">
    <property type="term" value="F:pyridoxal phosphate binding"/>
    <property type="evidence" value="ECO:0007669"/>
    <property type="project" value="InterPro"/>
</dbReference>
<dbReference type="InterPro" id="IPR004839">
    <property type="entry name" value="Aminotransferase_I/II_large"/>
</dbReference>
<evidence type="ECO:0000256" key="1">
    <source>
        <dbReference type="ARBA" id="ARBA00001933"/>
    </source>
</evidence>
<evidence type="ECO:0000256" key="7">
    <source>
        <dbReference type="ARBA" id="ARBA00022898"/>
    </source>
</evidence>
<keyword evidence="5 10" id="KW-0808">Transferase</keyword>
<keyword evidence="6" id="KW-0093">Biotin biosynthesis</keyword>
<evidence type="ECO:0000256" key="8">
    <source>
        <dbReference type="ARBA" id="ARBA00047715"/>
    </source>
</evidence>
<evidence type="ECO:0000256" key="5">
    <source>
        <dbReference type="ARBA" id="ARBA00022679"/>
    </source>
</evidence>
<dbReference type="UniPathway" id="UPA00078"/>
<comment type="similarity">
    <text evidence="3 10">Belongs to the class-II pyridoxal-phosphate-dependent aminotransferase family. BioF subfamily.</text>
</comment>
<feature type="domain" description="Aminotransferase class I/classII large" evidence="11">
    <location>
        <begin position="49"/>
        <end position="389"/>
    </location>
</feature>
<evidence type="ECO:0000313" key="12">
    <source>
        <dbReference type="EMBL" id="RJP67110.1"/>
    </source>
</evidence>
<evidence type="ECO:0000256" key="4">
    <source>
        <dbReference type="ARBA" id="ARBA00011738"/>
    </source>
</evidence>
<sequence length="400" mass="43242">MTATRRRSELRRYEALERELREIETRGLLRRPRLIEGPIGTRVLIEGREVLLLCSNDYLGLANHPAVKRAAKAAVENYGAGAGASRLVSGTLSIHEHLEEALARFKGTEAALVFGSGYLANIGAVSSLLQEGDIIYSDELNHASIIDACRLSRATVKVYPHKNADALEGMLARSIACGKRLIVTDGVFSMDGDIAPLPELVRLASEFDCYLMVDDAHATGLLGPEGKGTASHFGLHGLIDIQMGTLSKALGSYGAFVAGSRELIDFLVNRARCFIYTTALPPACVGAALESLCICEREPQRRERLWRNAGFLKKELTSAGFEMGASETYIIPIIIGGAAECVMMAEALLDEGVFAQAIRPPSVPEGASRLRIVPTSEHSADDLEFAVQAFTRAGKKCRII</sequence>
<dbReference type="InterPro" id="IPR015422">
    <property type="entry name" value="PyrdxlP-dep_Trfase_small"/>
</dbReference>
<keyword evidence="12" id="KW-0012">Acyltransferase</keyword>
<feature type="modified residue" description="N6-(pyridoxal phosphate)lysine" evidence="9">
    <location>
        <position position="248"/>
    </location>
</feature>
<dbReference type="NCBIfam" id="TIGR00858">
    <property type="entry name" value="bioF"/>
    <property type="match status" value="1"/>
</dbReference>
<evidence type="ECO:0000256" key="10">
    <source>
        <dbReference type="RuleBase" id="RU003693"/>
    </source>
</evidence>
<dbReference type="SUPFAM" id="SSF53383">
    <property type="entry name" value="PLP-dependent transferases"/>
    <property type="match status" value="1"/>
</dbReference>
<comment type="pathway">
    <text evidence="2 10">Cofactor biosynthesis; biotin biosynthesis.</text>
</comment>
<dbReference type="EC" id="2.3.1.47" evidence="10"/>
<dbReference type="Pfam" id="PF00155">
    <property type="entry name" value="Aminotran_1_2"/>
    <property type="match status" value="1"/>
</dbReference>
<dbReference type="InterPro" id="IPR001917">
    <property type="entry name" value="Aminotrans_II_pyridoxalP_BS"/>
</dbReference>
<dbReference type="InterPro" id="IPR050087">
    <property type="entry name" value="AON_synthase_class-II"/>
</dbReference>
<gene>
    <name evidence="12" type="primary">bioF</name>
    <name evidence="12" type="ORF">C4532_15080</name>
</gene>
<dbReference type="PROSITE" id="PS00599">
    <property type="entry name" value="AA_TRANSFER_CLASS_2"/>
    <property type="match status" value="1"/>
</dbReference>
<evidence type="ECO:0000256" key="6">
    <source>
        <dbReference type="ARBA" id="ARBA00022756"/>
    </source>
</evidence>
<comment type="caution">
    <text evidence="12">The sequence shown here is derived from an EMBL/GenBank/DDBJ whole genome shotgun (WGS) entry which is preliminary data.</text>
</comment>
<evidence type="ECO:0000259" key="11">
    <source>
        <dbReference type="Pfam" id="PF00155"/>
    </source>
</evidence>
<organism evidence="12 13">
    <name type="scientific">Candidatus Abyssobacteria bacterium SURF_17</name>
    <dbReference type="NCBI Taxonomy" id="2093361"/>
    <lineage>
        <taxon>Bacteria</taxon>
        <taxon>Pseudomonadati</taxon>
        <taxon>Candidatus Hydrogenedentota</taxon>
        <taxon>Candidatus Abyssobacteria</taxon>
    </lineage>
</organism>
<dbReference type="PANTHER" id="PTHR13693">
    <property type="entry name" value="CLASS II AMINOTRANSFERASE/8-AMINO-7-OXONONANOATE SYNTHASE"/>
    <property type="match status" value="1"/>
</dbReference>
<dbReference type="Proteomes" id="UP000285961">
    <property type="component" value="Unassembled WGS sequence"/>
</dbReference>
<name>A0A419ETG9_9BACT</name>
<dbReference type="Gene3D" id="3.40.640.10">
    <property type="entry name" value="Type I PLP-dependent aspartate aminotransferase-like (Major domain)"/>
    <property type="match status" value="1"/>
</dbReference>
<evidence type="ECO:0000256" key="2">
    <source>
        <dbReference type="ARBA" id="ARBA00004746"/>
    </source>
</evidence>
<dbReference type="CDD" id="cd06454">
    <property type="entry name" value="KBL_like"/>
    <property type="match status" value="1"/>
</dbReference>